<sequence length="190" mass="22083">MVPGADFWIGVDENGLREAEKFTRWLMFSIISTDGRKPERGCWRMCKSPKRSGSGETDEELSGRDCMLRANGKYGRFHGFGIRKADSGKDCDRNVVRYRFFYNREERHGRHYDRIDQMRVHKLETKANCRGKLSIYFEKIEQIWKVRKVILEHNHELTPVSMAHMIANHREISEAAKATTDGIHAHGIAT</sequence>
<comment type="caution">
    <text evidence="2">The sequence shown here is derived from an EMBL/GenBank/DDBJ whole genome shotgun (WGS) entry which is preliminary data.</text>
</comment>
<accession>A0A445AR29</accession>
<feature type="domain" description="FAR1" evidence="1">
    <location>
        <begin position="73"/>
        <end position="159"/>
    </location>
</feature>
<proteinExistence type="predicted"/>
<keyword evidence="3" id="KW-1185">Reference proteome</keyword>
<dbReference type="PANTHER" id="PTHR46328">
    <property type="entry name" value="FAR-RED IMPAIRED RESPONSIVE (FAR1) FAMILY PROTEIN-RELATED"/>
    <property type="match status" value="1"/>
</dbReference>
<gene>
    <name evidence="2" type="ORF">Ahy_B01g053113</name>
</gene>
<dbReference type="PANTHER" id="PTHR46328:SF27">
    <property type="entry name" value="OS12G0287500 PROTEIN"/>
    <property type="match status" value="1"/>
</dbReference>
<evidence type="ECO:0000313" key="2">
    <source>
        <dbReference type="EMBL" id="RYR28897.1"/>
    </source>
</evidence>
<evidence type="ECO:0000259" key="1">
    <source>
        <dbReference type="Pfam" id="PF03101"/>
    </source>
</evidence>
<evidence type="ECO:0000313" key="3">
    <source>
        <dbReference type="Proteomes" id="UP000289738"/>
    </source>
</evidence>
<dbReference type="InterPro" id="IPR004330">
    <property type="entry name" value="FAR1_DNA_bnd_dom"/>
</dbReference>
<dbReference type="AlphaFoldDB" id="A0A445AR29"/>
<protein>
    <recommendedName>
        <fullName evidence="1">FAR1 domain-containing protein</fullName>
    </recommendedName>
</protein>
<organism evidence="2 3">
    <name type="scientific">Arachis hypogaea</name>
    <name type="common">Peanut</name>
    <dbReference type="NCBI Taxonomy" id="3818"/>
    <lineage>
        <taxon>Eukaryota</taxon>
        <taxon>Viridiplantae</taxon>
        <taxon>Streptophyta</taxon>
        <taxon>Embryophyta</taxon>
        <taxon>Tracheophyta</taxon>
        <taxon>Spermatophyta</taxon>
        <taxon>Magnoliopsida</taxon>
        <taxon>eudicotyledons</taxon>
        <taxon>Gunneridae</taxon>
        <taxon>Pentapetalae</taxon>
        <taxon>rosids</taxon>
        <taxon>fabids</taxon>
        <taxon>Fabales</taxon>
        <taxon>Fabaceae</taxon>
        <taxon>Papilionoideae</taxon>
        <taxon>50 kb inversion clade</taxon>
        <taxon>dalbergioids sensu lato</taxon>
        <taxon>Dalbergieae</taxon>
        <taxon>Pterocarpus clade</taxon>
        <taxon>Arachis</taxon>
    </lineage>
</organism>
<dbReference type="EMBL" id="SDMP01000011">
    <property type="protein sequence ID" value="RYR28897.1"/>
    <property type="molecule type" value="Genomic_DNA"/>
</dbReference>
<dbReference type="Proteomes" id="UP000289738">
    <property type="component" value="Chromosome B01"/>
</dbReference>
<name>A0A445AR29_ARAHY</name>
<dbReference type="Pfam" id="PF03101">
    <property type="entry name" value="FAR1"/>
    <property type="match status" value="1"/>
</dbReference>
<reference evidence="2 3" key="1">
    <citation type="submission" date="2019-01" db="EMBL/GenBank/DDBJ databases">
        <title>Sequencing of cultivated peanut Arachis hypogaea provides insights into genome evolution and oil improvement.</title>
        <authorList>
            <person name="Chen X."/>
        </authorList>
    </citation>
    <scope>NUCLEOTIDE SEQUENCE [LARGE SCALE GENOMIC DNA]</scope>
    <source>
        <strain evidence="3">cv. Fuhuasheng</strain>
        <tissue evidence="2">Leaves</tissue>
    </source>
</reference>